<name>H0E6V3_9ACTN</name>
<evidence type="ECO:0000256" key="2">
    <source>
        <dbReference type="ARBA" id="ARBA00022801"/>
    </source>
</evidence>
<dbReference type="SUPFAM" id="SSF53649">
    <property type="entry name" value="Alkaline phosphatase-like"/>
    <property type="match status" value="1"/>
</dbReference>
<dbReference type="EMBL" id="AGUD01000210">
    <property type="protein sequence ID" value="EHN10594.1"/>
    <property type="molecule type" value="Genomic_DNA"/>
</dbReference>
<feature type="domain" description="Sulfatase N-terminal" evidence="4">
    <location>
        <begin position="8"/>
        <end position="208"/>
    </location>
</feature>
<dbReference type="Gene3D" id="3.40.720.10">
    <property type="entry name" value="Alkaline Phosphatase, subunit A"/>
    <property type="match status" value="1"/>
</dbReference>
<comment type="similarity">
    <text evidence="1">Belongs to the sulfatase family.</text>
</comment>
<evidence type="ECO:0000256" key="1">
    <source>
        <dbReference type="ARBA" id="ARBA00008779"/>
    </source>
</evidence>
<dbReference type="PANTHER" id="PTHR42693">
    <property type="entry name" value="ARYLSULFATASE FAMILY MEMBER"/>
    <property type="match status" value="1"/>
</dbReference>
<dbReference type="CDD" id="cd16027">
    <property type="entry name" value="SGSH"/>
    <property type="match status" value="1"/>
</dbReference>
<proteinExistence type="inferred from homology"/>
<feature type="region of interest" description="Disordered" evidence="3">
    <location>
        <begin position="338"/>
        <end position="372"/>
    </location>
</feature>
<dbReference type="InterPro" id="IPR017850">
    <property type="entry name" value="Alkaline_phosphatase_core_sf"/>
</dbReference>
<dbReference type="PANTHER" id="PTHR42693:SF53">
    <property type="entry name" value="ENDO-4-O-SULFATASE"/>
    <property type="match status" value="1"/>
</dbReference>
<protein>
    <submittedName>
        <fullName evidence="5">Choline-sulfatase</fullName>
        <ecNumber evidence="5">3.1.6.6</ecNumber>
    </submittedName>
</protein>
<organism evidence="5 6">
    <name type="scientific">Patulibacter medicamentivorans</name>
    <dbReference type="NCBI Taxonomy" id="1097667"/>
    <lineage>
        <taxon>Bacteria</taxon>
        <taxon>Bacillati</taxon>
        <taxon>Actinomycetota</taxon>
        <taxon>Thermoleophilia</taxon>
        <taxon>Solirubrobacterales</taxon>
        <taxon>Patulibacteraceae</taxon>
        <taxon>Patulibacter</taxon>
    </lineage>
</organism>
<dbReference type="InterPro" id="IPR000917">
    <property type="entry name" value="Sulfatase_N"/>
</dbReference>
<dbReference type="EC" id="3.1.6.6" evidence="5"/>
<keyword evidence="6" id="KW-1185">Reference proteome</keyword>
<gene>
    <name evidence="5" type="ORF">PAI11_25540</name>
</gene>
<dbReference type="GO" id="GO:0004065">
    <property type="term" value="F:arylsulfatase activity"/>
    <property type="evidence" value="ECO:0007669"/>
    <property type="project" value="TreeGrafter"/>
</dbReference>
<evidence type="ECO:0000313" key="5">
    <source>
        <dbReference type="EMBL" id="EHN10594.1"/>
    </source>
</evidence>
<reference evidence="5 6" key="1">
    <citation type="journal article" date="2013" name="Biodegradation">
        <title>Quantitative proteomic analysis of ibuprofen-degrading Patulibacter sp. strain I11.</title>
        <authorList>
            <person name="Almeida B."/>
            <person name="Kjeldal H."/>
            <person name="Lolas I."/>
            <person name="Knudsen A.D."/>
            <person name="Carvalho G."/>
            <person name="Nielsen K.L."/>
            <person name="Barreto Crespo M.T."/>
            <person name="Stensballe A."/>
            <person name="Nielsen J.L."/>
        </authorList>
    </citation>
    <scope>NUCLEOTIDE SEQUENCE [LARGE SCALE GENOMIC DNA]</scope>
    <source>
        <strain evidence="5 6">I11</strain>
    </source>
</reference>
<evidence type="ECO:0000259" key="4">
    <source>
        <dbReference type="Pfam" id="PF00884"/>
    </source>
</evidence>
<dbReference type="Pfam" id="PF00884">
    <property type="entry name" value="Sulfatase"/>
    <property type="match status" value="1"/>
</dbReference>
<dbReference type="AlphaFoldDB" id="H0E6V3"/>
<dbReference type="Proteomes" id="UP000005143">
    <property type="component" value="Unassembled WGS sequence"/>
</dbReference>
<dbReference type="GO" id="GO:0047753">
    <property type="term" value="F:choline-sulfatase activity"/>
    <property type="evidence" value="ECO:0007669"/>
    <property type="project" value="UniProtKB-EC"/>
</dbReference>
<evidence type="ECO:0000256" key="3">
    <source>
        <dbReference type="SAM" id="MobiDB-lite"/>
    </source>
</evidence>
<accession>H0E6V3</accession>
<evidence type="ECO:0000313" key="6">
    <source>
        <dbReference type="Proteomes" id="UP000005143"/>
    </source>
</evidence>
<dbReference type="InterPro" id="IPR050738">
    <property type="entry name" value="Sulfatase"/>
</dbReference>
<sequence length="372" mass="40898">MGLAHRGWSLLDYEHHLLHTLAGAGYRTALVGEQHLSADPHVLGYDDVLSVPDTTQEHVAPTAAGFLRERADGEQPFFLSVGFFETHREFRPAEPGDERYALPPANLPDTPRTRADMAAFKQSARALDDGVATVLGTIDELGIADDTLVILTTDHGLPFPGAKATLTDRGIGVLLIVRGPGGFADGRVSDALVSHIDLFPTICDLLGIEPPEWLQGRSLLPLAAGAVDEVNDAVFAEMTFHAAYEPQRAVRTSRFKYIRRYDDEHVGPVLPNVDDGPSKDVLVEADWVERAIPPEQLYDLHFDPAESVNRVPDPAYATVLRELRDRLDRWMEETDDPLRHGHVLPPDGASINARHQRSPREPTFLFEGGAGI</sequence>
<comment type="caution">
    <text evidence="5">The sequence shown here is derived from an EMBL/GenBank/DDBJ whole genome shotgun (WGS) entry which is preliminary data.</text>
</comment>
<dbReference type="PATRIC" id="fig|1097667.3.peg.2535"/>
<keyword evidence="2 5" id="KW-0378">Hydrolase</keyword>